<keyword evidence="5" id="KW-0131">Cell cycle</keyword>
<feature type="region of interest" description="Disordered" evidence="7">
    <location>
        <begin position="413"/>
        <end position="556"/>
    </location>
</feature>
<keyword evidence="5 10" id="KW-0132">Cell division</keyword>
<evidence type="ECO:0000256" key="7">
    <source>
        <dbReference type="SAM" id="MobiDB-lite"/>
    </source>
</evidence>
<feature type="compositionally biased region" description="Basic and acidic residues" evidence="7">
    <location>
        <begin position="441"/>
        <end position="451"/>
    </location>
</feature>
<feature type="binding site" evidence="5">
    <location>
        <position position="146"/>
    </location>
    <ligand>
        <name>GTP</name>
        <dbReference type="ChEBI" id="CHEBI:37565"/>
    </ligand>
</feature>
<dbReference type="Pfam" id="PF12327">
    <property type="entry name" value="FtsZ_C"/>
    <property type="match status" value="1"/>
</dbReference>
<dbReference type="Pfam" id="PF00091">
    <property type="entry name" value="Tubulin"/>
    <property type="match status" value="1"/>
</dbReference>
<comment type="similarity">
    <text evidence="1 5">Belongs to the FtsZ family.</text>
</comment>
<dbReference type="GO" id="GO:0000917">
    <property type="term" value="P:division septum assembly"/>
    <property type="evidence" value="ECO:0007669"/>
    <property type="project" value="UniProtKB-KW"/>
</dbReference>
<feature type="binding site" evidence="5">
    <location>
        <position position="190"/>
    </location>
    <ligand>
        <name>GTP</name>
        <dbReference type="ChEBI" id="CHEBI:37565"/>
    </ligand>
</feature>
<sequence>MSIKLQLPKLTDLRPRINVIGVGGAGCNAINNMISAGLNGVEFVVANTDAQALATSSAEHRLQLGVNLTEGLGAGSKPEIGEAAAEEAINEIRAQIAGSHMVFIAAGMGGGTGTGAAAVIARAAKELGILTVGIVTKPFHFEGARRMRIAEVGIGEIRKHVDTLIVIPNQNLFRVANEKTTFAEAFVLADQVLYSGVACIVDLIIKEGLINLDFADVRTVMSGMGSAVMGTGEASGENRASVAAEEAIANPLLDDVSLKGARGLLLSITGGRDLTLYEVDEAASRVRQEVDPEANIIVGATFDETLGDRVRVSIVASGMMRQGELAPMPAHGDPRQRAARAPAQMPPQAPRHQEMQRNYAPPPPPQQDEDMQRRLSEAIGSEGDAHERQGSREVWRAPGNVVIEEGFAHMQWAGRPQGPAAPTAESANQPTGHFIPAPPAELRRGARRMPEVGDFPPVAQREYRAKAGHAAPSNPPQPPQQPSPEGGQRRGILQRIISRARGEDMEDPPTSNAAPDPRRMSNSSSDDWWAAERDSQRQDDQDDRAPLPEFFNRQSK</sequence>
<name>A0A6I3KM06_9HYPH</name>
<feature type="binding site" evidence="5">
    <location>
        <position position="142"/>
    </location>
    <ligand>
        <name>GTP</name>
        <dbReference type="ChEBI" id="CHEBI:37565"/>
    </ligand>
</feature>
<dbReference type="InterPro" id="IPR045061">
    <property type="entry name" value="FtsZ/CetZ"/>
</dbReference>
<feature type="domain" description="Tubulin/FtsZ 2-layer sandwich" evidence="9">
    <location>
        <begin position="210"/>
        <end position="328"/>
    </location>
</feature>
<dbReference type="SMART" id="SM00864">
    <property type="entry name" value="Tubulin"/>
    <property type="match status" value="1"/>
</dbReference>
<dbReference type="GO" id="GO:0005525">
    <property type="term" value="F:GTP binding"/>
    <property type="evidence" value="ECO:0007669"/>
    <property type="project" value="UniProtKB-UniRule"/>
</dbReference>
<dbReference type="HAMAP" id="MF_00909">
    <property type="entry name" value="FtsZ"/>
    <property type="match status" value="1"/>
</dbReference>
<feature type="binding site" evidence="5">
    <location>
        <begin position="24"/>
        <end position="28"/>
    </location>
    <ligand>
        <name>GTP</name>
        <dbReference type="ChEBI" id="CHEBI:37565"/>
    </ligand>
</feature>
<dbReference type="GO" id="GO:0003924">
    <property type="term" value="F:GTPase activity"/>
    <property type="evidence" value="ECO:0007669"/>
    <property type="project" value="UniProtKB-UniRule"/>
</dbReference>
<keyword evidence="11" id="KW-1185">Reference proteome</keyword>
<keyword evidence="5" id="KW-0717">Septation</keyword>
<gene>
    <name evidence="5 10" type="primary">ftsZ</name>
    <name evidence="10" type="ORF">GIW81_14110</name>
</gene>
<dbReference type="NCBIfam" id="TIGR00065">
    <property type="entry name" value="ftsZ"/>
    <property type="match status" value="1"/>
</dbReference>
<evidence type="ECO:0000256" key="3">
    <source>
        <dbReference type="ARBA" id="ARBA00022741"/>
    </source>
</evidence>
<reference evidence="10 11" key="1">
    <citation type="submission" date="2019-11" db="EMBL/GenBank/DDBJ databases">
        <title>Identification of a novel strain.</title>
        <authorList>
            <person name="Xu Q."/>
            <person name="Wang G."/>
        </authorList>
    </citation>
    <scope>NUCLEOTIDE SEQUENCE [LARGE SCALE GENOMIC DNA]</scope>
    <source>
        <strain evidence="11">xq</strain>
    </source>
</reference>
<dbReference type="InterPro" id="IPR018316">
    <property type="entry name" value="Tubulin/FtsZ_2-layer-sand-dom"/>
</dbReference>
<keyword evidence="3 5" id="KW-0547">Nucleotide-binding</keyword>
<dbReference type="FunFam" id="3.30.1330.20:FF:000011">
    <property type="entry name" value="Cell division protein FtsZ"/>
    <property type="match status" value="1"/>
</dbReference>
<comment type="subunit">
    <text evidence="5">Homodimer. Polymerizes to form a dynamic ring structure in a strictly GTP-dependent manner. Interacts directly with several other division proteins.</text>
</comment>
<dbReference type="PANTHER" id="PTHR30314:SF3">
    <property type="entry name" value="MITOCHONDRIAL DIVISION PROTEIN FSZA"/>
    <property type="match status" value="1"/>
</dbReference>
<dbReference type="SMART" id="SM00865">
    <property type="entry name" value="Tubulin_C"/>
    <property type="match status" value="1"/>
</dbReference>
<proteinExistence type="inferred from homology"/>
<dbReference type="Proteomes" id="UP000440694">
    <property type="component" value="Unassembled WGS sequence"/>
</dbReference>
<dbReference type="SUPFAM" id="SSF55307">
    <property type="entry name" value="Tubulin C-terminal domain-like"/>
    <property type="match status" value="1"/>
</dbReference>
<keyword evidence="4 5" id="KW-0342">GTP-binding</keyword>
<feature type="domain" description="Tubulin/FtsZ GTPase" evidence="8">
    <location>
        <begin position="16"/>
        <end position="208"/>
    </location>
</feature>
<comment type="caution">
    <text evidence="10">The sequence shown here is derived from an EMBL/GenBank/DDBJ whole genome shotgun (WGS) entry which is preliminary data.</text>
</comment>
<dbReference type="AlphaFoldDB" id="A0A6I3KM06"/>
<accession>A0A6I3KM06</accession>
<dbReference type="InterPro" id="IPR037103">
    <property type="entry name" value="Tubulin/FtsZ-like_C"/>
</dbReference>
<organism evidence="10 11">
    <name type="scientific">Hyphomicrobium album</name>
    <dbReference type="NCBI Taxonomy" id="2665159"/>
    <lineage>
        <taxon>Bacteria</taxon>
        <taxon>Pseudomonadati</taxon>
        <taxon>Pseudomonadota</taxon>
        <taxon>Alphaproteobacteria</taxon>
        <taxon>Hyphomicrobiales</taxon>
        <taxon>Hyphomicrobiaceae</taxon>
        <taxon>Hyphomicrobium</taxon>
    </lineage>
</organism>
<dbReference type="EMBL" id="WMBQ01000002">
    <property type="protein sequence ID" value="MTD95469.1"/>
    <property type="molecule type" value="Genomic_DNA"/>
</dbReference>
<dbReference type="GO" id="GO:0051258">
    <property type="term" value="P:protein polymerization"/>
    <property type="evidence" value="ECO:0007669"/>
    <property type="project" value="UniProtKB-UniRule"/>
</dbReference>
<dbReference type="PROSITE" id="PS01134">
    <property type="entry name" value="FTSZ_1"/>
    <property type="match status" value="1"/>
</dbReference>
<keyword evidence="2 5" id="KW-0963">Cytoplasm</keyword>
<dbReference type="GO" id="GO:0005737">
    <property type="term" value="C:cytoplasm"/>
    <property type="evidence" value="ECO:0007669"/>
    <property type="project" value="UniProtKB-SubCell"/>
</dbReference>
<dbReference type="PRINTS" id="PR00423">
    <property type="entry name" value="CELLDVISFTSZ"/>
</dbReference>
<dbReference type="InterPro" id="IPR020805">
    <property type="entry name" value="Cell_div_FtsZ_CS"/>
</dbReference>
<comment type="function">
    <text evidence="5">Essential cell division protein that forms a contractile ring structure (Z ring) at the future cell division site. The regulation of the ring assembly controls the timing and the location of cell division. One of the functions of the FtsZ ring is to recruit other cell division proteins to the septum to produce a new cell wall between the dividing cells. Binds GTP and shows GTPase activity.</text>
</comment>
<dbReference type="FunFam" id="3.40.50.1440:FF:000001">
    <property type="entry name" value="Cell division protein FtsZ"/>
    <property type="match status" value="1"/>
</dbReference>
<dbReference type="InterPro" id="IPR024757">
    <property type="entry name" value="FtsZ_C"/>
</dbReference>
<dbReference type="Gene3D" id="3.40.50.1440">
    <property type="entry name" value="Tubulin/FtsZ, GTPase domain"/>
    <property type="match status" value="1"/>
</dbReference>
<evidence type="ECO:0000313" key="11">
    <source>
        <dbReference type="Proteomes" id="UP000440694"/>
    </source>
</evidence>
<evidence type="ECO:0000256" key="6">
    <source>
        <dbReference type="NCBIfam" id="TIGR00065"/>
    </source>
</evidence>
<evidence type="ECO:0000256" key="1">
    <source>
        <dbReference type="ARBA" id="ARBA00009690"/>
    </source>
</evidence>
<feature type="compositionally biased region" description="Pro residues" evidence="7">
    <location>
        <begin position="473"/>
        <end position="482"/>
    </location>
</feature>
<dbReference type="PROSITE" id="PS51257">
    <property type="entry name" value="PROKAR_LIPOPROTEIN"/>
    <property type="match status" value="1"/>
</dbReference>
<dbReference type="RefSeq" id="WP_154740011.1">
    <property type="nucleotide sequence ID" value="NZ_WMBQ01000002.1"/>
</dbReference>
<comment type="subcellular location">
    <subcellularLocation>
        <location evidence="5">Cytoplasm</location>
    </subcellularLocation>
    <text evidence="5">Assembles at midcell at the inner surface of the cytoplasmic membrane.</text>
</comment>
<dbReference type="SUPFAM" id="SSF52490">
    <property type="entry name" value="Tubulin nucleotide-binding domain-like"/>
    <property type="match status" value="1"/>
</dbReference>
<protein>
    <recommendedName>
        <fullName evidence="5 6">Cell division protein FtsZ</fullName>
    </recommendedName>
</protein>
<feature type="compositionally biased region" description="Basic and acidic residues" evidence="7">
    <location>
        <begin position="530"/>
        <end position="546"/>
    </location>
</feature>
<dbReference type="InterPro" id="IPR036525">
    <property type="entry name" value="Tubulin/FtsZ_GTPase_sf"/>
</dbReference>
<evidence type="ECO:0000259" key="8">
    <source>
        <dbReference type="SMART" id="SM00864"/>
    </source>
</evidence>
<dbReference type="InterPro" id="IPR003008">
    <property type="entry name" value="Tubulin_FtsZ_GTPase"/>
</dbReference>
<dbReference type="GO" id="GO:0043093">
    <property type="term" value="P:FtsZ-dependent cytokinesis"/>
    <property type="evidence" value="ECO:0007669"/>
    <property type="project" value="UniProtKB-UniRule"/>
</dbReference>
<evidence type="ECO:0000256" key="2">
    <source>
        <dbReference type="ARBA" id="ARBA00022490"/>
    </source>
</evidence>
<evidence type="ECO:0000259" key="9">
    <source>
        <dbReference type="SMART" id="SM00865"/>
    </source>
</evidence>
<dbReference type="CDD" id="cd02201">
    <property type="entry name" value="FtsZ_type1"/>
    <property type="match status" value="1"/>
</dbReference>
<evidence type="ECO:0000256" key="5">
    <source>
        <dbReference type="HAMAP-Rule" id="MF_00909"/>
    </source>
</evidence>
<dbReference type="InterPro" id="IPR008280">
    <property type="entry name" value="Tub_FtsZ_C"/>
</dbReference>
<feature type="region of interest" description="Disordered" evidence="7">
    <location>
        <begin position="323"/>
        <end position="372"/>
    </location>
</feature>
<evidence type="ECO:0000256" key="4">
    <source>
        <dbReference type="ARBA" id="ARBA00023134"/>
    </source>
</evidence>
<dbReference type="PANTHER" id="PTHR30314">
    <property type="entry name" value="CELL DIVISION PROTEIN FTSZ-RELATED"/>
    <property type="match status" value="1"/>
</dbReference>
<dbReference type="InterPro" id="IPR000158">
    <property type="entry name" value="Cell_div_FtsZ"/>
</dbReference>
<dbReference type="GO" id="GO:0032153">
    <property type="term" value="C:cell division site"/>
    <property type="evidence" value="ECO:0007669"/>
    <property type="project" value="UniProtKB-UniRule"/>
</dbReference>
<dbReference type="Gene3D" id="3.30.1330.20">
    <property type="entry name" value="Tubulin/FtsZ, C-terminal domain"/>
    <property type="match status" value="1"/>
</dbReference>
<evidence type="ECO:0000313" key="10">
    <source>
        <dbReference type="EMBL" id="MTD95469.1"/>
    </source>
</evidence>
<feature type="binding site" evidence="5">
    <location>
        <begin position="111"/>
        <end position="113"/>
    </location>
    <ligand>
        <name>GTP</name>
        <dbReference type="ChEBI" id="CHEBI:37565"/>
    </ligand>
</feature>